<protein>
    <submittedName>
        <fullName evidence="1">DUF637 domain-containing protein</fullName>
    </submittedName>
</protein>
<sequence>MSSASAAAAWALSWACAVRAATKSKTLQVLGSEQSLKNVALGMVTAGALNGLVTALKLDAVTPQMSGFTANLGKNIINNVASATMNSALTGGNLEKKSALIFQIRPWRAIATSKAVPQPKAVQVTMAGI</sequence>
<dbReference type="Proteomes" id="UP001364695">
    <property type="component" value="Unassembled WGS sequence"/>
</dbReference>
<proteinExistence type="predicted"/>
<comment type="caution">
    <text evidence="1">The sequence shown here is derived from an EMBL/GenBank/DDBJ whole genome shotgun (WGS) entry which is preliminary data.</text>
</comment>
<name>A0ACC6P0N5_9BURK</name>
<gene>
    <name evidence="1" type="ORF">RV045_02875</name>
</gene>
<keyword evidence="2" id="KW-1185">Reference proteome</keyword>
<evidence type="ECO:0000313" key="1">
    <source>
        <dbReference type="EMBL" id="MEJ7137374.1"/>
    </source>
</evidence>
<accession>A0ACC6P0N5</accession>
<evidence type="ECO:0000313" key="2">
    <source>
        <dbReference type="Proteomes" id="UP001364695"/>
    </source>
</evidence>
<dbReference type="EMBL" id="JAWDIE010000003">
    <property type="protein sequence ID" value="MEJ7137374.1"/>
    <property type="molecule type" value="Genomic_DNA"/>
</dbReference>
<organism evidence="1 2">
    <name type="scientific">Amphibiibacter pelophylacis</name>
    <dbReference type="NCBI Taxonomy" id="1799477"/>
    <lineage>
        <taxon>Bacteria</taxon>
        <taxon>Pseudomonadati</taxon>
        <taxon>Pseudomonadota</taxon>
        <taxon>Betaproteobacteria</taxon>
        <taxon>Burkholderiales</taxon>
        <taxon>Sphaerotilaceae</taxon>
        <taxon>Amphibiibacter</taxon>
    </lineage>
</organism>
<reference evidence="1" key="1">
    <citation type="submission" date="2023-10" db="EMBL/GenBank/DDBJ databases">
        <title>Amphibacter perezi, gen. nov., sp. nov. a novel taxa of the family Comamonadaceae, class Betaproteobacteria isolated from the skin microbiota of Pelophylax perezi from different populations.</title>
        <authorList>
            <person name="Costa S."/>
            <person name="Proenca D.N."/>
            <person name="Lopes I."/>
            <person name="Morais P.V."/>
        </authorList>
    </citation>
    <scope>NUCLEOTIDE SEQUENCE</scope>
    <source>
        <strain evidence="1">SL12-8</strain>
    </source>
</reference>